<sequence>MTPTHELLAILIPAALMLTLGYFLTCVIWPFKPCRHCSGTGKRHARIVTAFRLCTRCHGTGRRIRLGRHAYNRTSHHRRRTQNRR</sequence>
<evidence type="ECO:0000313" key="2">
    <source>
        <dbReference type="EMBL" id="QGK71608.1"/>
    </source>
</evidence>
<accession>A0A5Q3QAM2</accession>
<name>A0A5Q3QAM2_9PSEU</name>
<dbReference type="InterPro" id="IPR036410">
    <property type="entry name" value="HSP_DnaJ_Cys-rich_dom_sf"/>
</dbReference>
<protein>
    <submittedName>
        <fullName evidence="2">Uncharacterized protein</fullName>
    </submittedName>
</protein>
<dbReference type="AlphaFoldDB" id="A0A5Q3QAM2"/>
<evidence type="ECO:0000256" key="1">
    <source>
        <dbReference type="SAM" id="Phobius"/>
    </source>
</evidence>
<organism evidence="2 3">
    <name type="scientific">Allosaccharopolyspora coralli</name>
    <dbReference type="NCBI Taxonomy" id="2665642"/>
    <lineage>
        <taxon>Bacteria</taxon>
        <taxon>Bacillati</taxon>
        <taxon>Actinomycetota</taxon>
        <taxon>Actinomycetes</taxon>
        <taxon>Pseudonocardiales</taxon>
        <taxon>Pseudonocardiaceae</taxon>
        <taxon>Allosaccharopolyspora</taxon>
    </lineage>
</organism>
<dbReference type="SUPFAM" id="SSF57938">
    <property type="entry name" value="DnaJ/Hsp40 cysteine-rich domain"/>
    <property type="match status" value="1"/>
</dbReference>
<keyword evidence="1" id="KW-0472">Membrane</keyword>
<gene>
    <name evidence="2" type="ORF">GIY23_20655</name>
</gene>
<reference evidence="3" key="1">
    <citation type="submission" date="2019-11" db="EMBL/GenBank/DDBJ databases">
        <title>The complete genome sequence of Saccharopolyspora sp. E2A.</title>
        <authorList>
            <person name="Zhang G."/>
        </authorList>
    </citation>
    <scope>NUCLEOTIDE SEQUENCE [LARGE SCALE GENOMIC DNA]</scope>
    <source>
        <strain evidence="3">E2A</strain>
    </source>
</reference>
<feature type="transmembrane region" description="Helical" evidence="1">
    <location>
        <begin position="7"/>
        <end position="31"/>
    </location>
</feature>
<dbReference type="Proteomes" id="UP000371041">
    <property type="component" value="Chromosome"/>
</dbReference>
<keyword evidence="3" id="KW-1185">Reference proteome</keyword>
<keyword evidence="1" id="KW-0812">Transmembrane</keyword>
<evidence type="ECO:0000313" key="3">
    <source>
        <dbReference type="Proteomes" id="UP000371041"/>
    </source>
</evidence>
<keyword evidence="1" id="KW-1133">Transmembrane helix</keyword>
<dbReference type="EMBL" id="CP045929">
    <property type="protein sequence ID" value="QGK71608.1"/>
    <property type="molecule type" value="Genomic_DNA"/>
</dbReference>
<dbReference type="Gene3D" id="6.20.20.10">
    <property type="match status" value="1"/>
</dbReference>
<proteinExistence type="predicted"/>
<dbReference type="RefSeq" id="WP_154078179.1">
    <property type="nucleotide sequence ID" value="NZ_CP045929.1"/>
</dbReference>
<dbReference type="KEGG" id="sace:GIY23_20655"/>